<keyword evidence="3" id="KW-1185">Reference proteome</keyword>
<protein>
    <submittedName>
        <fullName evidence="2">Uncharacterized protein</fullName>
    </submittedName>
</protein>
<organism evidence="2 3">
    <name type="scientific">Bimuria novae-zelandiae CBS 107.79</name>
    <dbReference type="NCBI Taxonomy" id="1447943"/>
    <lineage>
        <taxon>Eukaryota</taxon>
        <taxon>Fungi</taxon>
        <taxon>Dikarya</taxon>
        <taxon>Ascomycota</taxon>
        <taxon>Pezizomycotina</taxon>
        <taxon>Dothideomycetes</taxon>
        <taxon>Pleosporomycetidae</taxon>
        <taxon>Pleosporales</taxon>
        <taxon>Massarineae</taxon>
        <taxon>Didymosphaeriaceae</taxon>
        <taxon>Bimuria</taxon>
    </lineage>
</organism>
<proteinExistence type="predicted"/>
<evidence type="ECO:0000256" key="1">
    <source>
        <dbReference type="SAM" id="Phobius"/>
    </source>
</evidence>
<sequence length="290" mass="30004">MSSSPWPPLQIPWAPPTECISSGFTFPYFPSATGTTIFQDYYLTTTQCYPGPAFPADLHYSPGYCPDPYTTATAWVTTSETRAICCKSGFSFLDGTSSGAPCWSSYTSSTAATVWYLVTTSGSSSTETTTSTVGPGIAAVKGLTVAFRSNDVSLFQSTPTMVPTVTIAATTASITTTNLPSSSPLSPSGLGVGAKAGIGVGAACAVALLAGILVWVLRGRRKQAVMIASADHGNDLPEAMTEAKSGLQVGSLSRDVAHGHLAELGTQTDRAVHELAASRGKAELPGESFH</sequence>
<dbReference type="Proteomes" id="UP000800036">
    <property type="component" value="Unassembled WGS sequence"/>
</dbReference>
<reference evidence="2" key="1">
    <citation type="journal article" date="2020" name="Stud. Mycol.">
        <title>101 Dothideomycetes genomes: a test case for predicting lifestyles and emergence of pathogens.</title>
        <authorList>
            <person name="Haridas S."/>
            <person name="Albert R."/>
            <person name="Binder M."/>
            <person name="Bloem J."/>
            <person name="Labutti K."/>
            <person name="Salamov A."/>
            <person name="Andreopoulos B."/>
            <person name="Baker S."/>
            <person name="Barry K."/>
            <person name="Bills G."/>
            <person name="Bluhm B."/>
            <person name="Cannon C."/>
            <person name="Castanera R."/>
            <person name="Culley D."/>
            <person name="Daum C."/>
            <person name="Ezra D."/>
            <person name="Gonzalez J."/>
            <person name="Henrissat B."/>
            <person name="Kuo A."/>
            <person name="Liang C."/>
            <person name="Lipzen A."/>
            <person name="Lutzoni F."/>
            <person name="Magnuson J."/>
            <person name="Mondo S."/>
            <person name="Nolan M."/>
            <person name="Ohm R."/>
            <person name="Pangilinan J."/>
            <person name="Park H.-J."/>
            <person name="Ramirez L."/>
            <person name="Alfaro M."/>
            <person name="Sun H."/>
            <person name="Tritt A."/>
            <person name="Yoshinaga Y."/>
            <person name="Zwiers L.-H."/>
            <person name="Turgeon B."/>
            <person name="Goodwin S."/>
            <person name="Spatafora J."/>
            <person name="Crous P."/>
            <person name="Grigoriev I."/>
        </authorList>
    </citation>
    <scope>NUCLEOTIDE SEQUENCE</scope>
    <source>
        <strain evidence="2">CBS 107.79</strain>
    </source>
</reference>
<gene>
    <name evidence="2" type="ORF">BU23DRAFT_596682</name>
</gene>
<feature type="transmembrane region" description="Helical" evidence="1">
    <location>
        <begin position="196"/>
        <end position="217"/>
    </location>
</feature>
<accession>A0A6A5VKW1</accession>
<dbReference type="OrthoDB" id="10532512at2759"/>
<dbReference type="EMBL" id="ML976664">
    <property type="protein sequence ID" value="KAF1977230.1"/>
    <property type="molecule type" value="Genomic_DNA"/>
</dbReference>
<dbReference type="AlphaFoldDB" id="A0A6A5VKW1"/>
<keyword evidence="1" id="KW-0472">Membrane</keyword>
<keyword evidence="1" id="KW-1133">Transmembrane helix</keyword>
<name>A0A6A5VKW1_9PLEO</name>
<keyword evidence="1" id="KW-0812">Transmembrane</keyword>
<evidence type="ECO:0000313" key="2">
    <source>
        <dbReference type="EMBL" id="KAF1977230.1"/>
    </source>
</evidence>
<evidence type="ECO:0000313" key="3">
    <source>
        <dbReference type="Proteomes" id="UP000800036"/>
    </source>
</evidence>